<dbReference type="GO" id="GO:0034069">
    <property type="term" value="F:aminoglycoside N-acetyltransferase activity"/>
    <property type="evidence" value="ECO:0007669"/>
    <property type="project" value="TreeGrafter"/>
</dbReference>
<reference evidence="2 3" key="1">
    <citation type="submission" date="2019-10" db="EMBL/GenBank/DDBJ databases">
        <title>Genome sequencing of Lactobacillus manihotivorans.</title>
        <authorList>
            <person name="Kim K."/>
        </authorList>
    </citation>
    <scope>NUCLEOTIDE SEQUENCE [LARGE SCALE GENOMIC DNA]</scope>
    <source>
        <strain evidence="2 3">LM010</strain>
    </source>
</reference>
<dbReference type="Gene3D" id="3.40.630.30">
    <property type="match status" value="1"/>
</dbReference>
<organism evidence="2 3">
    <name type="scientific">Lacticaseibacillus manihotivorans</name>
    <dbReference type="NCBI Taxonomy" id="88233"/>
    <lineage>
        <taxon>Bacteria</taxon>
        <taxon>Bacillati</taxon>
        <taxon>Bacillota</taxon>
        <taxon>Bacilli</taxon>
        <taxon>Lactobacillales</taxon>
        <taxon>Lactobacillaceae</taxon>
        <taxon>Lacticaseibacillus</taxon>
    </lineage>
</organism>
<gene>
    <name evidence="2" type="ORF">LM010_08355</name>
</gene>
<dbReference type="AlphaFoldDB" id="A0A5P8JQP9"/>
<sequence>MIAPTPQAYQTLVAFVAANRNSFHHLVFDDPDPKYRGDLLPDPYPLTAQVVPYMMARIVNLDDFLLRYPYLVDELPTFTFAVRDDNLSQNAGSWQLTRHQAQTQLTKVSADLTHAISIQTLTKAAFGAQSMADLNRSGAVSLSADQIQTFDAIFTHAAPQFQDYF</sequence>
<evidence type="ECO:0000259" key="1">
    <source>
        <dbReference type="Pfam" id="PF13530"/>
    </source>
</evidence>
<proteinExistence type="predicted"/>
<protein>
    <recommendedName>
        <fullName evidence="1">Enhanced intracellular survival protein domain-containing protein</fullName>
    </recommendedName>
</protein>
<dbReference type="Proteomes" id="UP000388452">
    <property type="component" value="Chromosome"/>
</dbReference>
<dbReference type="InterPro" id="IPR036527">
    <property type="entry name" value="SCP2_sterol-bd_dom_sf"/>
</dbReference>
<dbReference type="InterPro" id="IPR025559">
    <property type="entry name" value="Eis_dom"/>
</dbReference>
<dbReference type="PANTHER" id="PTHR37817">
    <property type="entry name" value="N-ACETYLTRANSFERASE EIS"/>
    <property type="match status" value="1"/>
</dbReference>
<name>A0A5P8JQP9_9LACO</name>
<feature type="domain" description="Enhanced intracellular survival protein" evidence="1">
    <location>
        <begin position="62"/>
        <end position="161"/>
    </location>
</feature>
<dbReference type="InterPro" id="IPR051554">
    <property type="entry name" value="Acetyltransferase_Eis"/>
</dbReference>
<accession>A0A5P8JQP9</accession>
<dbReference type="SUPFAM" id="SSF55718">
    <property type="entry name" value="SCP-like"/>
    <property type="match status" value="1"/>
</dbReference>
<evidence type="ECO:0000313" key="2">
    <source>
        <dbReference type="EMBL" id="QFQ91433.1"/>
    </source>
</evidence>
<dbReference type="PANTHER" id="PTHR37817:SF1">
    <property type="entry name" value="N-ACETYLTRANSFERASE EIS"/>
    <property type="match status" value="1"/>
</dbReference>
<dbReference type="Gene3D" id="3.30.1050.10">
    <property type="entry name" value="SCP2 sterol-binding domain"/>
    <property type="match status" value="1"/>
</dbReference>
<dbReference type="GO" id="GO:0030649">
    <property type="term" value="P:aminoglycoside antibiotic catabolic process"/>
    <property type="evidence" value="ECO:0007669"/>
    <property type="project" value="TreeGrafter"/>
</dbReference>
<evidence type="ECO:0000313" key="3">
    <source>
        <dbReference type="Proteomes" id="UP000388452"/>
    </source>
</evidence>
<dbReference type="Pfam" id="PF13530">
    <property type="entry name" value="SCP2_2"/>
    <property type="match status" value="1"/>
</dbReference>
<dbReference type="EMBL" id="CP045068">
    <property type="protein sequence ID" value="QFQ91433.1"/>
    <property type="molecule type" value="Genomic_DNA"/>
</dbReference>